<dbReference type="EMBL" id="JAUSUW010000001">
    <property type="protein sequence ID" value="MDQ0419254.1"/>
    <property type="molecule type" value="Genomic_DNA"/>
</dbReference>
<organism evidence="2 3">
    <name type="scientific">Peteryoungia aggregata LMG 23059</name>
    <dbReference type="NCBI Taxonomy" id="1368425"/>
    <lineage>
        <taxon>Bacteria</taxon>
        <taxon>Pseudomonadati</taxon>
        <taxon>Pseudomonadota</taxon>
        <taxon>Alphaproteobacteria</taxon>
        <taxon>Hyphomicrobiales</taxon>
        <taxon>Rhizobiaceae</taxon>
        <taxon>Peteryoungia</taxon>
    </lineage>
</organism>
<proteinExistence type="predicted"/>
<accession>A0ABU0G1P8</accession>
<evidence type="ECO:0000313" key="3">
    <source>
        <dbReference type="Proteomes" id="UP001238496"/>
    </source>
</evidence>
<keyword evidence="1" id="KW-1133">Transmembrane helix</keyword>
<keyword evidence="1" id="KW-0812">Transmembrane</keyword>
<sequence>MNSPDTPEAQAVRVDQINRHVSQKAGLDQELESQVPPRYGSFTVITLGVILAILFASVIWMVI</sequence>
<evidence type="ECO:0000313" key="2">
    <source>
        <dbReference type="EMBL" id="MDQ0419254.1"/>
    </source>
</evidence>
<evidence type="ECO:0000256" key="1">
    <source>
        <dbReference type="SAM" id="Phobius"/>
    </source>
</evidence>
<protein>
    <submittedName>
        <fullName evidence="2">Uncharacterized protein</fullName>
    </submittedName>
</protein>
<name>A0ABU0G1P8_9HYPH</name>
<dbReference type="RefSeq" id="WP_307368380.1">
    <property type="nucleotide sequence ID" value="NZ_JAUSUW010000001.1"/>
</dbReference>
<reference evidence="2 3" key="1">
    <citation type="submission" date="2023-07" db="EMBL/GenBank/DDBJ databases">
        <title>Genomic Encyclopedia of Type Strains, Phase IV (KMG-IV): sequencing the most valuable type-strain genomes for metagenomic binning, comparative biology and taxonomic classification.</title>
        <authorList>
            <person name="Goeker M."/>
        </authorList>
    </citation>
    <scope>NUCLEOTIDE SEQUENCE [LARGE SCALE GENOMIC DNA]</scope>
    <source>
        <strain evidence="2 3">DSM 1111</strain>
    </source>
</reference>
<dbReference type="Proteomes" id="UP001238496">
    <property type="component" value="Unassembled WGS sequence"/>
</dbReference>
<keyword evidence="3" id="KW-1185">Reference proteome</keyword>
<feature type="transmembrane region" description="Helical" evidence="1">
    <location>
        <begin position="39"/>
        <end position="62"/>
    </location>
</feature>
<keyword evidence="1" id="KW-0472">Membrane</keyword>
<gene>
    <name evidence="2" type="ORF">J2045_000264</name>
</gene>
<comment type="caution">
    <text evidence="2">The sequence shown here is derived from an EMBL/GenBank/DDBJ whole genome shotgun (WGS) entry which is preliminary data.</text>
</comment>